<dbReference type="AlphaFoldDB" id="A0A840L654"/>
<dbReference type="PANTHER" id="PTHR39210:SF1">
    <property type="entry name" value="HEPARIN-SULFATE LYASE"/>
    <property type="match status" value="1"/>
</dbReference>
<dbReference type="RefSeq" id="WP_348648653.1">
    <property type="nucleotide sequence ID" value="NZ_JACHLP010000001.1"/>
</dbReference>
<evidence type="ECO:0000256" key="3">
    <source>
        <dbReference type="ARBA" id="ARBA00022764"/>
    </source>
</evidence>
<feature type="domain" description="Heparin-sulfate lyase N-terminal" evidence="6">
    <location>
        <begin position="62"/>
        <end position="284"/>
    </location>
</feature>
<protein>
    <recommendedName>
        <fullName evidence="9">Heparinase II/III-like protein</fullName>
    </recommendedName>
</protein>
<gene>
    <name evidence="7" type="ORF">HNP55_000788</name>
</gene>
<name>A0A840L654_9BURK</name>
<comment type="subcellular location">
    <subcellularLocation>
        <location evidence="1">Periplasm</location>
    </subcellularLocation>
</comment>
<organism evidence="7 8">
    <name type="scientific">Roseateles oligotrophus</name>
    <dbReference type="NCBI Taxonomy" id="1769250"/>
    <lineage>
        <taxon>Bacteria</taxon>
        <taxon>Pseudomonadati</taxon>
        <taxon>Pseudomonadota</taxon>
        <taxon>Betaproteobacteria</taxon>
        <taxon>Burkholderiales</taxon>
        <taxon>Sphaerotilaceae</taxon>
        <taxon>Roseateles</taxon>
    </lineage>
</organism>
<dbReference type="Gene3D" id="1.50.10.100">
    <property type="entry name" value="Chondroitin AC/alginate lyase"/>
    <property type="match status" value="1"/>
</dbReference>
<dbReference type="Gene3D" id="2.70.98.70">
    <property type="match status" value="1"/>
</dbReference>
<dbReference type="EMBL" id="JACHLP010000001">
    <property type="protein sequence ID" value="MBB4842293.1"/>
    <property type="molecule type" value="Genomic_DNA"/>
</dbReference>
<dbReference type="PANTHER" id="PTHR39210">
    <property type="entry name" value="HEPARIN-SULFATE LYASE"/>
    <property type="match status" value="1"/>
</dbReference>
<accession>A0A840L654</accession>
<keyword evidence="2" id="KW-0732">Signal</keyword>
<proteinExistence type="predicted"/>
<dbReference type="GO" id="GO:0016829">
    <property type="term" value="F:lyase activity"/>
    <property type="evidence" value="ECO:0007669"/>
    <property type="project" value="UniProtKB-KW"/>
</dbReference>
<dbReference type="SUPFAM" id="SSF48230">
    <property type="entry name" value="Chondroitin AC/alginate lyase"/>
    <property type="match status" value="1"/>
</dbReference>
<dbReference type="InterPro" id="IPR031680">
    <property type="entry name" value="Hepar_II_III_N"/>
</dbReference>
<keyword evidence="8" id="KW-1185">Reference proteome</keyword>
<sequence>MDANVYIAEAQAIGHGSVRLFASHRFDVGPAPQWNRCPLTGVLAPARAAHSISITDRALVGDIKYVWELNRHLHWVALAQAWSLSGDARHLHALEVQLRSWLDQCPYGIGPNWTSSLEYALRLLNWSAVWQLIGGLASPLFVGAEGQALRQRWLDSINLHVRAISKHFSRHSSANNHLVGELAGIFVAAQTWPMWTSFEALAKQARLELEREVLLQVAPDGVLREQAFEYATFTFDFFLAVERAAAAAGEPMSQAYLARMQSMCEFTAAITTVKGAVPQVGDADGAEAFRLDPRPGRDCFAAMQQKGAALFGCEAWLPREQFRRDDVAWLDFSADGARSVKGRDGLAQRKLDFPDGGYFLFGRDLGGSNEILGLVDAGPLGYLGIAAHGHADALQVWLSVGGLPVLIDPGTYSYWADKEWRDYFRGTSAHNTVRIGGVDQSLSGGRFMWTRKARIENRSVQRGLGGSFRLVAEHDGYLRLAGRFRHQRRVRFEPLERSLLVEDVVRGRSPELVELFWHFAPGWSAVLDGNQVLLSRPGQALTLRVEADVPGRLELLQAQTNPPLAWCSSAYNEKEPCQTLRWSANAAQVDLKTLMTWPGDVDRAGRCGEDR</sequence>
<dbReference type="Proteomes" id="UP000562027">
    <property type="component" value="Unassembled WGS sequence"/>
</dbReference>
<reference evidence="7 8" key="1">
    <citation type="submission" date="2020-08" db="EMBL/GenBank/DDBJ databases">
        <title>Functional genomics of gut bacteria from endangered species of beetles.</title>
        <authorList>
            <person name="Carlos-Shanley C."/>
        </authorList>
    </citation>
    <scope>NUCLEOTIDE SEQUENCE [LARGE SCALE GENOMIC DNA]</scope>
    <source>
        <strain evidence="7 8">S00239</strain>
    </source>
</reference>
<evidence type="ECO:0000259" key="6">
    <source>
        <dbReference type="Pfam" id="PF16889"/>
    </source>
</evidence>
<evidence type="ECO:0000313" key="7">
    <source>
        <dbReference type="EMBL" id="MBB4842293.1"/>
    </source>
</evidence>
<dbReference type="Pfam" id="PF16889">
    <property type="entry name" value="Hepar_II_III_N"/>
    <property type="match status" value="1"/>
</dbReference>
<evidence type="ECO:0000259" key="5">
    <source>
        <dbReference type="Pfam" id="PF07940"/>
    </source>
</evidence>
<keyword evidence="3" id="KW-0574">Periplasm</keyword>
<evidence type="ECO:0008006" key="9">
    <source>
        <dbReference type="Google" id="ProtNLM"/>
    </source>
</evidence>
<evidence type="ECO:0000313" key="8">
    <source>
        <dbReference type="Proteomes" id="UP000562027"/>
    </source>
</evidence>
<evidence type="ECO:0000256" key="1">
    <source>
        <dbReference type="ARBA" id="ARBA00004418"/>
    </source>
</evidence>
<keyword evidence="4" id="KW-0456">Lyase</keyword>
<feature type="domain" description="Heparinase II/III-like C-terminal" evidence="5">
    <location>
        <begin position="352"/>
        <end position="585"/>
    </location>
</feature>
<evidence type="ECO:0000256" key="2">
    <source>
        <dbReference type="ARBA" id="ARBA00022729"/>
    </source>
</evidence>
<comment type="caution">
    <text evidence="7">The sequence shown here is derived from an EMBL/GenBank/DDBJ whole genome shotgun (WGS) entry which is preliminary data.</text>
</comment>
<dbReference type="InterPro" id="IPR012480">
    <property type="entry name" value="Hepar_II_III_C"/>
</dbReference>
<evidence type="ECO:0000256" key="4">
    <source>
        <dbReference type="ARBA" id="ARBA00023239"/>
    </source>
</evidence>
<dbReference type="InterPro" id="IPR008929">
    <property type="entry name" value="Chondroitin_lyas"/>
</dbReference>
<dbReference type="GO" id="GO:0042597">
    <property type="term" value="C:periplasmic space"/>
    <property type="evidence" value="ECO:0007669"/>
    <property type="project" value="UniProtKB-SubCell"/>
</dbReference>
<dbReference type="Pfam" id="PF07940">
    <property type="entry name" value="Hepar_II_III_C"/>
    <property type="match status" value="1"/>
</dbReference>